<keyword evidence="3" id="KW-1185">Reference proteome</keyword>
<dbReference type="OrthoDB" id="6104589at2759"/>
<feature type="compositionally biased region" description="Basic and acidic residues" evidence="1">
    <location>
        <begin position="102"/>
        <end position="124"/>
    </location>
</feature>
<feature type="compositionally biased region" description="Basic residues" evidence="1">
    <location>
        <begin position="87"/>
        <end position="101"/>
    </location>
</feature>
<dbReference type="AlphaFoldDB" id="A0A8B6HCT5"/>
<organism evidence="2 3">
    <name type="scientific">Mytilus galloprovincialis</name>
    <name type="common">Mediterranean mussel</name>
    <dbReference type="NCBI Taxonomy" id="29158"/>
    <lineage>
        <taxon>Eukaryota</taxon>
        <taxon>Metazoa</taxon>
        <taxon>Spiralia</taxon>
        <taxon>Lophotrochozoa</taxon>
        <taxon>Mollusca</taxon>
        <taxon>Bivalvia</taxon>
        <taxon>Autobranchia</taxon>
        <taxon>Pteriomorphia</taxon>
        <taxon>Mytilida</taxon>
        <taxon>Mytiloidea</taxon>
        <taxon>Mytilidae</taxon>
        <taxon>Mytilinae</taxon>
        <taxon>Mytilus</taxon>
    </lineage>
</organism>
<comment type="caution">
    <text evidence="2">The sequence shown here is derived from an EMBL/GenBank/DDBJ whole genome shotgun (WGS) entry which is preliminary data.</text>
</comment>
<evidence type="ECO:0000256" key="1">
    <source>
        <dbReference type="SAM" id="MobiDB-lite"/>
    </source>
</evidence>
<evidence type="ECO:0000313" key="3">
    <source>
        <dbReference type="Proteomes" id="UP000596742"/>
    </source>
</evidence>
<protein>
    <submittedName>
        <fullName evidence="2">Uncharacterized protein</fullName>
    </submittedName>
</protein>
<dbReference type="EMBL" id="UYJE01009907">
    <property type="protein sequence ID" value="VDI77905.1"/>
    <property type="molecule type" value="Genomic_DNA"/>
</dbReference>
<reference evidence="2" key="1">
    <citation type="submission" date="2018-11" db="EMBL/GenBank/DDBJ databases">
        <authorList>
            <person name="Alioto T."/>
            <person name="Alioto T."/>
        </authorList>
    </citation>
    <scope>NUCLEOTIDE SEQUENCE</scope>
</reference>
<sequence length="422" mass="48636">MKELIILIVTFQINHFIAEAESQKLPRHYEETLLSKIKHNVSPGEISFIEKFNTLKDFYPDGGIHHVLRKRNAAQAMMDVDGTGSVSRRRKTKKRRRRRKQKDPLIETALEPRNEISERPVMREGRRRRTRPDPSDGLLRAKELQANYIKTDNMRANRLQADTIKADMIKAQDVVVTSKRRKPRWRPSFGESVDPGIGIERINSLTDVPNFDQNNMDLLNKNENSQFESRSISQEPSLFDSQFPQKQSIADNSKLFKEQSIADNSKLFQEQSIADNSQLFQEQSIADNSQLFEQQNIAEFSPDQRTKIKNKRRLSQSNTLSSIQQTEALPEFSSSHVLNKIPKLSEFIDDNSPYVQKRIHPNFKQQDTFVKGAPPPLISSGYNEFTNTEAQNFGIGENTDQTLDNTVKTYMKDSKSTGPWFF</sequence>
<feature type="region of interest" description="Disordered" evidence="1">
    <location>
        <begin position="78"/>
        <end position="137"/>
    </location>
</feature>
<accession>A0A8B6HCT5</accession>
<proteinExistence type="predicted"/>
<evidence type="ECO:0000313" key="2">
    <source>
        <dbReference type="EMBL" id="VDI77905.1"/>
    </source>
</evidence>
<gene>
    <name evidence="2" type="ORF">MGAL_10B039725</name>
</gene>
<name>A0A8B6HCT5_MYTGA</name>
<dbReference type="Proteomes" id="UP000596742">
    <property type="component" value="Unassembled WGS sequence"/>
</dbReference>